<feature type="compositionally biased region" description="Polar residues" evidence="1">
    <location>
        <begin position="178"/>
        <end position="195"/>
    </location>
</feature>
<gene>
    <name evidence="2" type="ORF">Vbra_21407</name>
</gene>
<keyword evidence="3" id="KW-1185">Reference proteome</keyword>
<sequence>MALQVPPPGPRQRRHRHRVRAHTKQEPLAKDGAFFLTGVEADDHPAMPEPPPPPLSTAALINRYKNIYWAIQPSRSFVPAAMPAVGHDGAVGEEVTYGGLMEDVEALSLAPARKKMAELRGMICETDKKMKRQKSELHLLRAGVEGMKRDLIDIAAGEGEGGAARGLADSDRKRALPPTTNNTSSSALEPFSQSAHQVARPTSRGGFFRSVRTLTALPAPAAMLEDYSPSAVPLSLERADKHKALPSLSPTIATGNVHSVSKLLHQDTVGASHTTRREQLKAGARRRSLTTTTADTPTA</sequence>
<evidence type="ECO:0000313" key="3">
    <source>
        <dbReference type="Proteomes" id="UP000041254"/>
    </source>
</evidence>
<protein>
    <submittedName>
        <fullName evidence="2">Uncharacterized protein</fullName>
    </submittedName>
</protein>
<feature type="region of interest" description="Disordered" evidence="1">
    <location>
        <begin position="1"/>
        <end position="26"/>
    </location>
</feature>
<reference evidence="2 3" key="1">
    <citation type="submission" date="2014-11" db="EMBL/GenBank/DDBJ databases">
        <authorList>
            <person name="Zhu J."/>
            <person name="Qi W."/>
            <person name="Song R."/>
        </authorList>
    </citation>
    <scope>NUCLEOTIDE SEQUENCE [LARGE SCALE GENOMIC DNA]</scope>
</reference>
<name>A0A0G4FLF9_VITBC</name>
<dbReference type="Proteomes" id="UP000041254">
    <property type="component" value="Unassembled WGS sequence"/>
</dbReference>
<dbReference type="AlphaFoldDB" id="A0A0G4FLF9"/>
<dbReference type="InParanoid" id="A0A0G4FLF9"/>
<evidence type="ECO:0000256" key="1">
    <source>
        <dbReference type="SAM" id="MobiDB-lite"/>
    </source>
</evidence>
<feature type="region of interest" description="Disordered" evidence="1">
    <location>
        <begin position="161"/>
        <end position="195"/>
    </location>
</feature>
<organism evidence="2 3">
    <name type="scientific">Vitrella brassicaformis (strain CCMP3155)</name>
    <dbReference type="NCBI Taxonomy" id="1169540"/>
    <lineage>
        <taxon>Eukaryota</taxon>
        <taxon>Sar</taxon>
        <taxon>Alveolata</taxon>
        <taxon>Colpodellida</taxon>
        <taxon>Vitrellaceae</taxon>
        <taxon>Vitrella</taxon>
    </lineage>
</organism>
<dbReference type="VEuPathDB" id="CryptoDB:Vbra_21407"/>
<feature type="compositionally biased region" description="Pro residues" evidence="1">
    <location>
        <begin position="1"/>
        <end position="10"/>
    </location>
</feature>
<proteinExistence type="predicted"/>
<evidence type="ECO:0000313" key="2">
    <source>
        <dbReference type="EMBL" id="CEM14603.1"/>
    </source>
</evidence>
<feature type="compositionally biased region" description="Basic residues" evidence="1">
    <location>
        <begin position="11"/>
        <end position="22"/>
    </location>
</feature>
<dbReference type="EMBL" id="CDMY01000456">
    <property type="protein sequence ID" value="CEM14603.1"/>
    <property type="molecule type" value="Genomic_DNA"/>
</dbReference>
<accession>A0A0G4FLF9</accession>
<feature type="compositionally biased region" description="Low complexity" evidence="1">
    <location>
        <begin position="289"/>
        <end position="299"/>
    </location>
</feature>
<feature type="region of interest" description="Disordered" evidence="1">
    <location>
        <begin position="269"/>
        <end position="299"/>
    </location>
</feature>